<organism evidence="9 10">
    <name type="scientific">Patulibacter medicamentivorans</name>
    <dbReference type="NCBI Taxonomy" id="1097667"/>
    <lineage>
        <taxon>Bacteria</taxon>
        <taxon>Bacillati</taxon>
        <taxon>Actinomycetota</taxon>
        <taxon>Thermoleophilia</taxon>
        <taxon>Solirubrobacterales</taxon>
        <taxon>Patulibacteraceae</taxon>
        <taxon>Patulibacter</taxon>
    </lineage>
</organism>
<evidence type="ECO:0000259" key="8">
    <source>
        <dbReference type="Pfam" id="PF00171"/>
    </source>
</evidence>
<keyword evidence="2 3" id="KW-0560">Oxidoreductase</keyword>
<comment type="similarity">
    <text evidence="1 3 6">Belongs to the aldehyde dehydrogenase family.</text>
</comment>
<dbReference type="GO" id="GO:0016620">
    <property type="term" value="F:oxidoreductase activity, acting on the aldehyde or oxo group of donors, NAD or NADP as acceptor"/>
    <property type="evidence" value="ECO:0007669"/>
    <property type="project" value="InterPro"/>
</dbReference>
<dbReference type="PANTHER" id="PTHR11699">
    <property type="entry name" value="ALDEHYDE DEHYDROGENASE-RELATED"/>
    <property type="match status" value="1"/>
</dbReference>
<evidence type="ECO:0000256" key="3">
    <source>
        <dbReference type="PIRNR" id="PIRNR036492"/>
    </source>
</evidence>
<dbReference type="PROSITE" id="PS00687">
    <property type="entry name" value="ALDEHYDE_DEHYDR_GLU"/>
    <property type="match status" value="1"/>
</dbReference>
<dbReference type="EMBL" id="AGUD01000012">
    <property type="protein sequence ID" value="EHN12676.1"/>
    <property type="molecule type" value="Genomic_DNA"/>
</dbReference>
<evidence type="ECO:0000313" key="10">
    <source>
        <dbReference type="Proteomes" id="UP000005143"/>
    </source>
</evidence>
<dbReference type="Pfam" id="PF00171">
    <property type="entry name" value="Aldedh"/>
    <property type="match status" value="1"/>
</dbReference>
<feature type="active site" evidence="4">
    <location>
        <position position="291"/>
    </location>
</feature>
<dbReference type="FunFam" id="3.40.605.10:FF:000007">
    <property type="entry name" value="NAD/NADP-dependent betaine aldehyde dehydrogenase"/>
    <property type="match status" value="1"/>
</dbReference>
<dbReference type="InterPro" id="IPR012394">
    <property type="entry name" value="Aldehyde_DH_NAD(P)"/>
</dbReference>
<dbReference type="InterPro" id="IPR029510">
    <property type="entry name" value="Ald_DH_CS_GLU"/>
</dbReference>
<dbReference type="InterPro" id="IPR016162">
    <property type="entry name" value="Ald_DH_N"/>
</dbReference>
<sequence length="522" mass="55957">MSTTDETVADAATVNGNGAASSSSATEIPVVNPATGEIIAHVPDSGPEEVRRAAERGRAVQPAWAALGYEGRGRVLRRAQKWIVDNKDEFIRTIVSETGKAWEDAQVAEVSYGAAAFGFWADNAEKYLSDEKVKTATPLLKGKKLIVRQAPLGLIGVIGPWNYPFTNSVGDSIPALAAGNSVILKPSEETPLTSIMMERALRECGMPEGVFQTVTGRGATGGALVDVVDMIMFTGSTKTGKLVAKAAAERLIPCSLELGGKDPFVVLADADLERAANHAVFYSMFNGGQTCVSVERVYVEAPVHDEFVAKVVEKVKALRQGVPNGPGAIDVGSLTFPPQLETVRQHVDDARAKGAQVPVGGNPDSSAKGLFYPPTVLTNVDHTMEAMTEETFGPTLPIMKVADVEEAIEKANDSPYGLMATVFTKDLEKGEQVARRLEAGMVHVNDALMGYTALELPMGGWKTSGIGSRHGAGGIRKYTKTQSIVISRFNLKKDPHEYPYTGRNYKLIGRIVKFFYGRGARD</sequence>
<dbReference type="PATRIC" id="fig|1097667.3.peg.368"/>
<evidence type="ECO:0000256" key="2">
    <source>
        <dbReference type="ARBA" id="ARBA00023002"/>
    </source>
</evidence>
<evidence type="ECO:0000256" key="6">
    <source>
        <dbReference type="RuleBase" id="RU003345"/>
    </source>
</evidence>
<dbReference type="InterPro" id="IPR016161">
    <property type="entry name" value="Ald_DH/histidinol_DH"/>
</dbReference>
<dbReference type="NCBIfam" id="NF006916">
    <property type="entry name" value="PRK09407.1"/>
    <property type="match status" value="1"/>
</dbReference>
<dbReference type="InterPro" id="IPR016163">
    <property type="entry name" value="Ald_DH_C"/>
</dbReference>
<dbReference type="PIRSF" id="PIRSF036492">
    <property type="entry name" value="ALDH"/>
    <property type="match status" value="1"/>
</dbReference>
<evidence type="ECO:0000313" key="9">
    <source>
        <dbReference type="EMBL" id="EHN12676.1"/>
    </source>
</evidence>
<evidence type="ECO:0000256" key="5">
    <source>
        <dbReference type="PROSITE-ProRule" id="PRU10007"/>
    </source>
</evidence>
<accession>H0E0R2</accession>
<evidence type="ECO:0000256" key="1">
    <source>
        <dbReference type="ARBA" id="ARBA00009986"/>
    </source>
</evidence>
<feature type="domain" description="Aldehyde dehydrogenase" evidence="8">
    <location>
        <begin position="22"/>
        <end position="484"/>
    </location>
</feature>
<dbReference type="SUPFAM" id="SSF53720">
    <property type="entry name" value="ALDH-like"/>
    <property type="match status" value="1"/>
</dbReference>
<keyword evidence="10" id="KW-1185">Reference proteome</keyword>
<feature type="region of interest" description="Disordered" evidence="7">
    <location>
        <begin position="1"/>
        <end position="26"/>
    </location>
</feature>
<feature type="active site" evidence="4 5">
    <location>
        <position position="257"/>
    </location>
</feature>
<dbReference type="InterPro" id="IPR015590">
    <property type="entry name" value="Aldehyde_DH_dom"/>
</dbReference>
<dbReference type="GO" id="GO:0006081">
    <property type="term" value="P:aldehyde metabolic process"/>
    <property type="evidence" value="ECO:0007669"/>
    <property type="project" value="InterPro"/>
</dbReference>
<reference evidence="9 10" key="1">
    <citation type="journal article" date="2013" name="Biodegradation">
        <title>Quantitative proteomic analysis of ibuprofen-degrading Patulibacter sp. strain I11.</title>
        <authorList>
            <person name="Almeida B."/>
            <person name="Kjeldal H."/>
            <person name="Lolas I."/>
            <person name="Knudsen A.D."/>
            <person name="Carvalho G."/>
            <person name="Nielsen K.L."/>
            <person name="Barreto Crespo M.T."/>
            <person name="Stensballe A."/>
            <person name="Nielsen J.L."/>
        </authorList>
    </citation>
    <scope>NUCLEOTIDE SEQUENCE [LARGE SCALE GENOMIC DNA]</scope>
    <source>
        <strain evidence="9 10">I11</strain>
    </source>
</reference>
<protein>
    <recommendedName>
        <fullName evidence="3">Aldehyde dehydrogenase</fullName>
    </recommendedName>
</protein>
<dbReference type="FunFam" id="3.40.309.10:FF:000009">
    <property type="entry name" value="Aldehyde dehydrogenase A"/>
    <property type="match status" value="1"/>
</dbReference>
<dbReference type="CDD" id="cd07099">
    <property type="entry name" value="ALDH_DDALDH"/>
    <property type="match status" value="1"/>
</dbReference>
<dbReference type="Gene3D" id="3.40.605.10">
    <property type="entry name" value="Aldehyde Dehydrogenase, Chain A, domain 1"/>
    <property type="match status" value="1"/>
</dbReference>
<dbReference type="Proteomes" id="UP000005143">
    <property type="component" value="Unassembled WGS sequence"/>
</dbReference>
<evidence type="ECO:0000256" key="7">
    <source>
        <dbReference type="SAM" id="MobiDB-lite"/>
    </source>
</evidence>
<evidence type="ECO:0000256" key="4">
    <source>
        <dbReference type="PIRSR" id="PIRSR036492-1"/>
    </source>
</evidence>
<dbReference type="AlphaFoldDB" id="H0E0R2"/>
<proteinExistence type="inferred from homology"/>
<dbReference type="Gene3D" id="3.40.309.10">
    <property type="entry name" value="Aldehyde Dehydrogenase, Chain A, domain 2"/>
    <property type="match status" value="1"/>
</dbReference>
<gene>
    <name evidence="9" type="ORF">PAI11_03700</name>
</gene>
<comment type="caution">
    <text evidence="9">The sequence shown here is derived from an EMBL/GenBank/DDBJ whole genome shotgun (WGS) entry which is preliminary data.</text>
</comment>
<name>H0E0R2_9ACTN</name>